<dbReference type="InterPro" id="IPR029063">
    <property type="entry name" value="SAM-dependent_MTases_sf"/>
</dbReference>
<keyword evidence="3" id="KW-0808">Transferase</keyword>
<reference evidence="8" key="2">
    <citation type="submission" date="2025-08" db="UniProtKB">
        <authorList>
            <consortium name="Ensembl"/>
        </authorList>
    </citation>
    <scope>IDENTIFICATION</scope>
    <source>
        <strain evidence="8">Hd-rR</strain>
    </source>
</reference>
<dbReference type="EC" id="2.1.1.348" evidence="1"/>
<comment type="similarity">
    <text evidence="6">Belongs to the MT-A70-like family.</text>
</comment>
<dbReference type="GO" id="GO:0016556">
    <property type="term" value="P:mRNA modification"/>
    <property type="evidence" value="ECO:0000318"/>
    <property type="project" value="GO_Central"/>
</dbReference>
<dbReference type="RefSeq" id="XP_020567342.1">
    <property type="nucleotide sequence ID" value="XM_020711683.1"/>
</dbReference>
<reference evidence="8" key="3">
    <citation type="submission" date="2025-09" db="UniProtKB">
        <authorList>
            <consortium name="Ensembl"/>
        </authorList>
    </citation>
    <scope>IDENTIFICATION</scope>
    <source>
        <strain evidence="8">Hd-rR</strain>
    </source>
</reference>
<dbReference type="GO" id="GO:0030317">
    <property type="term" value="P:flagellated sperm motility"/>
    <property type="evidence" value="ECO:0007669"/>
    <property type="project" value="Ensembl"/>
</dbReference>
<dbReference type="Proteomes" id="UP000001038">
    <property type="component" value="Chromosome 18"/>
</dbReference>
<dbReference type="SUPFAM" id="SSF53335">
    <property type="entry name" value="S-adenosyl-L-methionine-dependent methyltransferases"/>
    <property type="match status" value="1"/>
</dbReference>
<dbReference type="PANTHER" id="PTHR12829">
    <property type="entry name" value="N6-ADENOSINE-METHYLTRANSFERASE"/>
    <property type="match status" value="1"/>
</dbReference>
<dbReference type="RefSeq" id="XP_004079875.1">
    <property type="nucleotide sequence ID" value="XM_004079827.4"/>
</dbReference>
<dbReference type="GO" id="GO:0060853">
    <property type="term" value="P:Notch signaling pathway involved in arterial endothelial cell fate commitment"/>
    <property type="evidence" value="ECO:0007669"/>
    <property type="project" value="Ensembl"/>
</dbReference>
<dbReference type="GO" id="GO:0042981">
    <property type="term" value="P:regulation of apoptotic process"/>
    <property type="evidence" value="ECO:0007669"/>
    <property type="project" value="Ensembl"/>
</dbReference>
<proteinExistence type="inferred from homology"/>
<dbReference type="InParanoid" id="H2LSG5"/>
<protein>
    <recommendedName>
        <fullName evidence="1">mRNA m(6)A methyltransferase</fullName>
        <ecNumber evidence="1">2.1.1.348</ecNumber>
    </recommendedName>
</protein>
<dbReference type="AlphaFoldDB" id="H2LSG5"/>
<dbReference type="SMR" id="H2LSG5"/>
<dbReference type="Pfam" id="PF05063">
    <property type="entry name" value="MT-A70"/>
    <property type="match status" value="1"/>
</dbReference>
<dbReference type="GO" id="GO:0016422">
    <property type="term" value="F:mRNA (2'-O-methyladenosine-N6-)-methyltransferase activity"/>
    <property type="evidence" value="ECO:0007669"/>
    <property type="project" value="Ensembl"/>
</dbReference>
<dbReference type="KEGG" id="ola:101169238"/>
<feature type="region of interest" description="Disordered" evidence="7">
    <location>
        <begin position="177"/>
        <end position="230"/>
    </location>
</feature>
<evidence type="ECO:0000256" key="7">
    <source>
        <dbReference type="SAM" id="MobiDB-lite"/>
    </source>
</evidence>
<evidence type="ECO:0000313" key="8">
    <source>
        <dbReference type="Ensembl" id="ENSORLP00000009027.1"/>
    </source>
</evidence>
<dbReference type="GO" id="GO:0045746">
    <property type="term" value="P:negative regulation of Notch signaling pathway"/>
    <property type="evidence" value="ECO:0007669"/>
    <property type="project" value="Ensembl"/>
</dbReference>
<evidence type="ECO:0000256" key="5">
    <source>
        <dbReference type="ARBA" id="ARBA00048957"/>
    </source>
</evidence>
<evidence type="ECO:0000313" key="9">
    <source>
        <dbReference type="Proteomes" id="UP000001038"/>
    </source>
</evidence>
<organism evidence="8 9">
    <name type="scientific">Oryzias latipes</name>
    <name type="common">Japanese rice fish</name>
    <name type="synonym">Japanese killifish</name>
    <dbReference type="NCBI Taxonomy" id="8090"/>
    <lineage>
        <taxon>Eukaryota</taxon>
        <taxon>Metazoa</taxon>
        <taxon>Chordata</taxon>
        <taxon>Craniata</taxon>
        <taxon>Vertebrata</taxon>
        <taxon>Euteleostomi</taxon>
        <taxon>Actinopterygii</taxon>
        <taxon>Neopterygii</taxon>
        <taxon>Teleostei</taxon>
        <taxon>Neoteleostei</taxon>
        <taxon>Acanthomorphata</taxon>
        <taxon>Ovalentaria</taxon>
        <taxon>Atherinomorphae</taxon>
        <taxon>Beloniformes</taxon>
        <taxon>Adrianichthyidae</taxon>
        <taxon>Oryziinae</taxon>
        <taxon>Oryzias</taxon>
    </lineage>
</organism>
<dbReference type="GO" id="GO:0090365">
    <property type="term" value="P:regulation of mRNA modification"/>
    <property type="evidence" value="ECO:0007669"/>
    <property type="project" value="Ensembl"/>
</dbReference>
<dbReference type="PANTHER" id="PTHR12829:SF7">
    <property type="entry name" value="N6-ADENOSINE-METHYLTRANSFERASE CATALYTIC SUBUNIT"/>
    <property type="match status" value="1"/>
</dbReference>
<dbReference type="InterPro" id="IPR025848">
    <property type="entry name" value="MT-A70"/>
</dbReference>
<dbReference type="GO" id="GO:0006397">
    <property type="term" value="P:mRNA processing"/>
    <property type="evidence" value="ECO:0007669"/>
    <property type="project" value="Ensembl"/>
</dbReference>
<accession>H2LSG5</accession>
<dbReference type="Bgee" id="ENSORLG00000007194">
    <property type="expression patterns" value="Expressed in gastrula and 14 other cell types or tissues"/>
</dbReference>
<dbReference type="OrthoDB" id="10262526at2759"/>
<dbReference type="Ensembl" id="ENSORLT00000009028.2">
    <property type="protein sequence ID" value="ENSORLP00000009027.1"/>
    <property type="gene ID" value="ENSORLG00000007194.2"/>
</dbReference>
<evidence type="ECO:0000256" key="6">
    <source>
        <dbReference type="PROSITE-ProRule" id="PRU00489"/>
    </source>
</evidence>
<dbReference type="GeneID" id="101169238"/>
<feature type="compositionally biased region" description="Low complexity" evidence="7">
    <location>
        <begin position="179"/>
        <end position="197"/>
    </location>
</feature>
<dbReference type="GO" id="GO:0001556">
    <property type="term" value="P:oocyte maturation"/>
    <property type="evidence" value="ECO:0007669"/>
    <property type="project" value="Ensembl"/>
</dbReference>
<gene>
    <name evidence="8" type="primary">METTL3</name>
    <name evidence="8" type="synonym">mettl3</name>
</gene>
<dbReference type="HOGENOM" id="CLU_018702_4_0_1"/>
<dbReference type="InterPro" id="IPR007757">
    <property type="entry name" value="MT-A70-like"/>
</dbReference>
<dbReference type="STRING" id="8090.ENSORLP00000009027"/>
<dbReference type="GO" id="GO:0001510">
    <property type="term" value="P:RNA methylation"/>
    <property type="evidence" value="ECO:0007669"/>
    <property type="project" value="InterPro"/>
</dbReference>
<dbReference type="eggNOG" id="KOG2098">
    <property type="taxonomic scope" value="Eukaryota"/>
</dbReference>
<dbReference type="GO" id="GO:0098508">
    <property type="term" value="P:endothelial to hematopoietic transition"/>
    <property type="evidence" value="ECO:0007669"/>
    <property type="project" value="Ensembl"/>
</dbReference>
<dbReference type="GeneTree" id="ENSGT00550000075058"/>
<dbReference type="PROSITE" id="PS51143">
    <property type="entry name" value="MT_A70"/>
    <property type="match status" value="1"/>
</dbReference>
<reference evidence="8 9" key="1">
    <citation type="journal article" date="2007" name="Nature">
        <title>The medaka draft genome and insights into vertebrate genome evolution.</title>
        <authorList>
            <person name="Kasahara M."/>
            <person name="Naruse K."/>
            <person name="Sasaki S."/>
            <person name="Nakatani Y."/>
            <person name="Qu W."/>
            <person name="Ahsan B."/>
            <person name="Yamada T."/>
            <person name="Nagayasu Y."/>
            <person name="Doi K."/>
            <person name="Kasai Y."/>
            <person name="Jindo T."/>
            <person name="Kobayashi D."/>
            <person name="Shimada A."/>
            <person name="Toyoda A."/>
            <person name="Kuroki Y."/>
            <person name="Fujiyama A."/>
            <person name="Sasaki T."/>
            <person name="Shimizu A."/>
            <person name="Asakawa S."/>
            <person name="Shimizu N."/>
            <person name="Hashimoto S."/>
            <person name="Yang J."/>
            <person name="Lee Y."/>
            <person name="Matsushima K."/>
            <person name="Sugano S."/>
            <person name="Sakaizumi M."/>
            <person name="Narita T."/>
            <person name="Ohishi K."/>
            <person name="Haga S."/>
            <person name="Ohta F."/>
            <person name="Nomoto H."/>
            <person name="Nogata K."/>
            <person name="Morishita T."/>
            <person name="Endo T."/>
            <person name="Shin-I T."/>
            <person name="Takeda H."/>
            <person name="Morishita S."/>
            <person name="Kohara Y."/>
        </authorList>
    </citation>
    <scope>NUCLEOTIDE SEQUENCE [LARGE SCALE GENOMIC DNA]</scope>
    <source>
        <strain evidence="8 9">Hd-rR</strain>
    </source>
</reference>
<keyword evidence="2" id="KW-0489">Methyltransferase</keyword>
<keyword evidence="4" id="KW-0949">S-adenosyl-L-methionine</keyword>
<dbReference type="OMA" id="HMDMEIE"/>
<dbReference type="GO" id="GO:0071425">
    <property type="term" value="P:hematopoietic stem cell proliferation"/>
    <property type="evidence" value="ECO:0007669"/>
    <property type="project" value="Ensembl"/>
</dbReference>
<dbReference type="GO" id="GO:0005634">
    <property type="term" value="C:nucleus"/>
    <property type="evidence" value="ECO:0000318"/>
    <property type="project" value="GO_Central"/>
</dbReference>
<dbReference type="CTD" id="56339"/>
<dbReference type="GO" id="GO:0036396">
    <property type="term" value="C:RNA N6-methyladenosine methyltransferase complex"/>
    <property type="evidence" value="ECO:0000318"/>
    <property type="project" value="GO_Central"/>
</dbReference>
<feature type="region of interest" description="Disordered" evidence="7">
    <location>
        <begin position="1"/>
        <end position="68"/>
    </location>
</feature>
<dbReference type="GO" id="GO:1902036">
    <property type="term" value="P:regulation of hematopoietic stem cell differentiation"/>
    <property type="evidence" value="ECO:0007669"/>
    <property type="project" value="Ensembl"/>
</dbReference>
<evidence type="ECO:0000256" key="4">
    <source>
        <dbReference type="ARBA" id="ARBA00022691"/>
    </source>
</evidence>
<keyword evidence="9" id="KW-1185">Reference proteome</keyword>
<dbReference type="PROSITE" id="PS51563">
    <property type="entry name" value="SAM_MTA70L_1"/>
    <property type="match status" value="1"/>
</dbReference>
<evidence type="ECO:0000256" key="2">
    <source>
        <dbReference type="ARBA" id="ARBA00022603"/>
    </source>
</evidence>
<dbReference type="GO" id="GO:0001734">
    <property type="term" value="F:mRNA m(6)A methyltransferase activity"/>
    <property type="evidence" value="ECO:0000318"/>
    <property type="project" value="GO_Central"/>
</dbReference>
<evidence type="ECO:0000256" key="1">
    <source>
        <dbReference type="ARBA" id="ARBA00012160"/>
    </source>
</evidence>
<dbReference type="GO" id="GO:1901342">
    <property type="term" value="P:regulation of vasculature development"/>
    <property type="evidence" value="ECO:0007669"/>
    <property type="project" value="Ensembl"/>
</dbReference>
<comment type="catalytic activity">
    <reaction evidence="5">
        <text>an adenosine in mRNA + S-adenosyl-L-methionine = an N(6)-methyladenosine in mRNA + S-adenosyl-L-homocysteine + H(+)</text>
        <dbReference type="Rhea" id="RHEA:55584"/>
        <dbReference type="Rhea" id="RHEA-COMP:12414"/>
        <dbReference type="Rhea" id="RHEA-COMP:12417"/>
        <dbReference type="ChEBI" id="CHEBI:15378"/>
        <dbReference type="ChEBI" id="CHEBI:57856"/>
        <dbReference type="ChEBI" id="CHEBI:59789"/>
        <dbReference type="ChEBI" id="CHEBI:74411"/>
        <dbReference type="ChEBI" id="CHEBI:74449"/>
        <dbReference type="EC" id="2.1.1.348"/>
    </reaction>
</comment>
<sequence length="584" mass="64134">MSDTWSNIQAHKKQLDSLRERLQRRRKDPTQLSADSGTVPDGSAVRSDSPAPPAPSSSQEETEKPPDPELEKRLLGYLSDLSLSLPIDSLAISNELNNPEAAASHGCIQSLLLKFSAQELIEVRQPTSVSASSAVPSSTVVVAVDHTKLWAMIGSVAGSQRTAVKRKAEDVAFSSRAGSFSPSLQSSASPPRSSISSLTPASCSQLTGSSASGGGAEKKGRSNKSQSSHVDMEIESLLNQQSTKEQQSKKVSREILELLNASTAKEQSIVEKFRSRGRAQVQEFCNHGTKEECVRSGDAPQPCTKLHFRRIINKHTDESLGDCSFLNTCFHMDTCKYVHYEIDSPPEAESSLGPQTGGAEVSLCAGDADSNVGTLFPSQWICCDIRYLDVSILGKFAVVMADPPWDIHMELPYGTLTDDEMRKLNIPALQDDGFLFLWVTGRAMELGRECLSQWGYERVDEIIWVKTNQLQRIIRTGRTGHWLNHGKEHCLVGVKGNTQGFNRGLDCDVIVAEVRSTSHKPDEIYGMIERLSPGTRKIELFGRPHNVQPNWITLGNQLDGIHLLDPEVVARFKSRYPDGVISKP</sequence>
<dbReference type="FunCoup" id="H2LSG5">
    <property type="interactions" value="604"/>
</dbReference>
<name>H2LSG5_ORYLA</name>
<feature type="compositionally biased region" description="Polar residues" evidence="7">
    <location>
        <begin position="198"/>
        <end position="207"/>
    </location>
</feature>
<dbReference type="GO" id="GO:0007530">
    <property type="term" value="P:sex determination"/>
    <property type="evidence" value="ECO:0007669"/>
    <property type="project" value="Ensembl"/>
</dbReference>
<evidence type="ECO:0000256" key="3">
    <source>
        <dbReference type="ARBA" id="ARBA00022679"/>
    </source>
</evidence>